<proteinExistence type="predicted"/>
<dbReference type="RefSeq" id="WP_038659813.1">
    <property type="nucleotide sequence ID" value="NZ_CP009571.1"/>
</dbReference>
<name>A0A097EDT4_9SPHN</name>
<dbReference type="PROSITE" id="PS51257">
    <property type="entry name" value="PROKAR_LIPOPROTEIN"/>
    <property type="match status" value="1"/>
</dbReference>
<dbReference type="EMBL" id="CP009571">
    <property type="protein sequence ID" value="AIT05705.1"/>
    <property type="molecule type" value="Genomic_DNA"/>
</dbReference>
<protein>
    <recommendedName>
        <fullName evidence="3">Lipoprotein</fullName>
    </recommendedName>
</protein>
<dbReference type="Proteomes" id="UP000033200">
    <property type="component" value="Chromosome"/>
</dbReference>
<dbReference type="KEGG" id="stax:MC45_04020"/>
<dbReference type="AlphaFoldDB" id="A0A097EDT4"/>
<gene>
    <name evidence="1" type="ORF">MC45_04020</name>
</gene>
<keyword evidence="2" id="KW-1185">Reference proteome</keyword>
<evidence type="ECO:0000313" key="2">
    <source>
        <dbReference type="Proteomes" id="UP000033200"/>
    </source>
</evidence>
<organism evidence="1 2">
    <name type="scientific">Sphingomonas taxi</name>
    <dbReference type="NCBI Taxonomy" id="1549858"/>
    <lineage>
        <taxon>Bacteria</taxon>
        <taxon>Pseudomonadati</taxon>
        <taxon>Pseudomonadota</taxon>
        <taxon>Alphaproteobacteria</taxon>
        <taxon>Sphingomonadales</taxon>
        <taxon>Sphingomonadaceae</taxon>
        <taxon>Sphingomonas</taxon>
    </lineage>
</organism>
<dbReference type="HOGENOM" id="CLU_2318670_0_0_5"/>
<sequence>MTTKRITVAALGVVALAACTTTRGEKPVLTASAAKAIARACHAVSGTIGHDRQSALPSAQFILPPGASSAGDRVAPMVACLGARLAAYRYEMMSLDEVR</sequence>
<dbReference type="STRING" id="1549858.MC45_04020"/>
<accession>A0A097EDT4</accession>
<evidence type="ECO:0000313" key="1">
    <source>
        <dbReference type="EMBL" id="AIT05705.1"/>
    </source>
</evidence>
<reference evidence="1 2" key="1">
    <citation type="submission" date="2014-09" db="EMBL/GenBank/DDBJ databases">
        <title>Using Illumina technology Improving SMRT sequencing Genome Assembly by RASTools.</title>
        <authorList>
            <person name="Zhou Y."/>
            <person name="Ma T."/>
            <person name="Liu T."/>
        </authorList>
    </citation>
    <scope>NUCLEOTIDE SEQUENCE [LARGE SCALE GENOMIC DNA]</scope>
    <source>
        <strain evidence="1 2">ATCC 55669</strain>
    </source>
</reference>
<evidence type="ECO:0008006" key="3">
    <source>
        <dbReference type="Google" id="ProtNLM"/>
    </source>
</evidence>